<dbReference type="Pfam" id="PF00999">
    <property type="entry name" value="Na_H_Exchanger"/>
    <property type="match status" value="1"/>
</dbReference>
<dbReference type="InterPro" id="IPR006153">
    <property type="entry name" value="Cation/H_exchanger_TM"/>
</dbReference>
<protein>
    <submittedName>
        <fullName evidence="7">Cation:proton antiporter</fullName>
    </submittedName>
</protein>
<feature type="transmembrane region" description="Helical" evidence="5">
    <location>
        <begin position="30"/>
        <end position="52"/>
    </location>
</feature>
<evidence type="ECO:0000259" key="6">
    <source>
        <dbReference type="Pfam" id="PF00999"/>
    </source>
</evidence>
<feature type="transmembrane region" description="Helical" evidence="5">
    <location>
        <begin position="87"/>
        <end position="109"/>
    </location>
</feature>
<feature type="transmembrane region" description="Helical" evidence="5">
    <location>
        <begin position="6"/>
        <end position="23"/>
    </location>
</feature>
<comment type="subcellular location">
    <subcellularLocation>
        <location evidence="1">Membrane</location>
        <topology evidence="1">Multi-pass membrane protein</topology>
    </subcellularLocation>
</comment>
<feature type="transmembrane region" description="Helical" evidence="5">
    <location>
        <begin position="332"/>
        <end position="354"/>
    </location>
</feature>
<dbReference type="PANTHER" id="PTHR43021">
    <property type="entry name" value="NA(+)/H(+) ANTIPORTER-RELATED"/>
    <property type="match status" value="1"/>
</dbReference>
<name>A0A7C0VC01_UNCW3</name>
<evidence type="ECO:0000313" key="7">
    <source>
        <dbReference type="EMBL" id="HDI83693.1"/>
    </source>
</evidence>
<accession>A0A7C0VC01</accession>
<comment type="caution">
    <text evidence="7">The sequence shown here is derived from an EMBL/GenBank/DDBJ whole genome shotgun (WGS) entry which is preliminary data.</text>
</comment>
<evidence type="ECO:0000256" key="5">
    <source>
        <dbReference type="SAM" id="Phobius"/>
    </source>
</evidence>
<dbReference type="GO" id="GO:1902600">
    <property type="term" value="P:proton transmembrane transport"/>
    <property type="evidence" value="ECO:0007669"/>
    <property type="project" value="InterPro"/>
</dbReference>
<dbReference type="GO" id="GO:0015297">
    <property type="term" value="F:antiporter activity"/>
    <property type="evidence" value="ECO:0007669"/>
    <property type="project" value="InterPro"/>
</dbReference>
<feature type="transmembrane region" description="Helical" evidence="5">
    <location>
        <begin position="191"/>
        <end position="211"/>
    </location>
</feature>
<keyword evidence="4 5" id="KW-0472">Membrane</keyword>
<dbReference type="PANTHER" id="PTHR43021:SF2">
    <property type="entry name" value="CATION_H+ EXCHANGER DOMAIN-CONTAINING PROTEIN"/>
    <property type="match status" value="1"/>
</dbReference>
<dbReference type="Proteomes" id="UP000885847">
    <property type="component" value="Unassembled WGS sequence"/>
</dbReference>
<reference evidence="7" key="1">
    <citation type="journal article" date="2020" name="mSystems">
        <title>Genome- and Community-Level Interaction Insights into Carbon Utilization and Element Cycling Functions of Hydrothermarchaeota in Hydrothermal Sediment.</title>
        <authorList>
            <person name="Zhou Z."/>
            <person name="Liu Y."/>
            <person name="Xu W."/>
            <person name="Pan J."/>
            <person name="Luo Z.H."/>
            <person name="Li M."/>
        </authorList>
    </citation>
    <scope>NUCLEOTIDE SEQUENCE [LARGE SCALE GENOMIC DNA]</scope>
    <source>
        <strain evidence="7">HyVt-102</strain>
    </source>
</reference>
<feature type="transmembrane region" description="Helical" evidence="5">
    <location>
        <begin position="360"/>
        <end position="380"/>
    </location>
</feature>
<evidence type="ECO:0000256" key="1">
    <source>
        <dbReference type="ARBA" id="ARBA00004141"/>
    </source>
</evidence>
<feature type="transmembrane region" description="Helical" evidence="5">
    <location>
        <begin position="58"/>
        <end position="75"/>
    </location>
</feature>
<evidence type="ECO:0000256" key="4">
    <source>
        <dbReference type="ARBA" id="ARBA00023136"/>
    </source>
</evidence>
<feature type="transmembrane region" description="Helical" evidence="5">
    <location>
        <begin position="223"/>
        <end position="245"/>
    </location>
</feature>
<feature type="domain" description="Cation/H+ exchanger transmembrane" evidence="6">
    <location>
        <begin position="17"/>
        <end position="381"/>
    </location>
</feature>
<sequence>MLNPILSLGLLVIAGFIFGRIFNKMGLPSVTGYIVSGIVMGPYGLNIIHKGILNGSDFVSSVALSFIAYTLGKSFTLKSMRKIGKSVFAISIGEVVVSFLVVTLALKFILHQPLYLSIVIGAIAPATAPAAVVMVVREYRAKGPLTDTLLGVVAIDDAWGIMLFAFSIALARALSMSKGIIFSSVFHQMGHAFIEVVGSLGIGFIIGYIFSKLFKFFKTPTHTLIGIIGVILLTGGICEELKLSILLSNMMLGTTIANTIKPSTRAFDILEGFDPPLYLLFFVLAGASLEVTSLKALGFIGLVYVFTRLPGEMLGAYIGARISKAPPNVRKYLGLGLAPQAGVAIGLAIISKIYLPEGDLILSTIIVTTVIYELIGPPLVKLALRKAKEI</sequence>
<keyword evidence="3 5" id="KW-1133">Transmembrane helix</keyword>
<gene>
    <name evidence="7" type="ORF">ENF18_07890</name>
</gene>
<feature type="transmembrane region" description="Helical" evidence="5">
    <location>
        <begin position="115"/>
        <end position="136"/>
    </location>
</feature>
<dbReference type="InterPro" id="IPR038770">
    <property type="entry name" value="Na+/solute_symporter_sf"/>
</dbReference>
<dbReference type="GO" id="GO:0016020">
    <property type="term" value="C:membrane"/>
    <property type="evidence" value="ECO:0007669"/>
    <property type="project" value="UniProtKB-SubCell"/>
</dbReference>
<keyword evidence="2 5" id="KW-0812">Transmembrane</keyword>
<dbReference type="EMBL" id="DQWE01000372">
    <property type="protein sequence ID" value="HDI83693.1"/>
    <property type="molecule type" value="Genomic_DNA"/>
</dbReference>
<evidence type="ECO:0000256" key="2">
    <source>
        <dbReference type="ARBA" id="ARBA00022692"/>
    </source>
</evidence>
<feature type="transmembrane region" description="Helical" evidence="5">
    <location>
        <begin position="148"/>
        <end position="171"/>
    </location>
</feature>
<proteinExistence type="predicted"/>
<evidence type="ECO:0000256" key="3">
    <source>
        <dbReference type="ARBA" id="ARBA00022989"/>
    </source>
</evidence>
<organism evidence="7">
    <name type="scientific">candidate division WOR-3 bacterium</name>
    <dbReference type="NCBI Taxonomy" id="2052148"/>
    <lineage>
        <taxon>Bacteria</taxon>
        <taxon>Bacteria division WOR-3</taxon>
    </lineage>
</organism>
<dbReference type="AlphaFoldDB" id="A0A7C0VC01"/>
<feature type="transmembrane region" description="Helical" evidence="5">
    <location>
        <begin position="277"/>
        <end position="306"/>
    </location>
</feature>
<dbReference type="Gene3D" id="1.20.1530.20">
    <property type="match status" value="1"/>
</dbReference>